<dbReference type="AlphaFoldDB" id="A0A7M2X1Z0"/>
<dbReference type="RefSeq" id="WP_206293861.1">
    <property type="nucleotide sequence ID" value="NZ_CP063458.1"/>
</dbReference>
<feature type="domain" description="DUF4159" evidence="1">
    <location>
        <begin position="632"/>
        <end position="792"/>
    </location>
</feature>
<dbReference type="InterPro" id="IPR025297">
    <property type="entry name" value="DUF4159"/>
</dbReference>
<keyword evidence="3" id="KW-1185">Reference proteome</keyword>
<dbReference type="Proteomes" id="UP000593765">
    <property type="component" value="Chromosome"/>
</dbReference>
<name>A0A7M2X1Z0_9BACT</name>
<protein>
    <submittedName>
        <fullName evidence="2">DUF4159 domain-containing protein</fullName>
    </submittedName>
</protein>
<dbReference type="Gene3D" id="1.50.10.20">
    <property type="match status" value="1"/>
</dbReference>
<feature type="domain" description="DUF4159" evidence="1">
    <location>
        <begin position="384"/>
        <end position="512"/>
    </location>
</feature>
<dbReference type="Pfam" id="PF13709">
    <property type="entry name" value="DUF4159"/>
    <property type="match status" value="2"/>
</dbReference>
<dbReference type="SUPFAM" id="SSF48239">
    <property type="entry name" value="Terpenoid cyclases/Protein prenyltransferases"/>
    <property type="match status" value="1"/>
</dbReference>
<dbReference type="EMBL" id="CP063458">
    <property type="protein sequence ID" value="QOV90760.1"/>
    <property type="molecule type" value="Genomic_DNA"/>
</dbReference>
<evidence type="ECO:0000313" key="3">
    <source>
        <dbReference type="Proteomes" id="UP000593765"/>
    </source>
</evidence>
<evidence type="ECO:0000313" key="2">
    <source>
        <dbReference type="EMBL" id="QOV90760.1"/>
    </source>
</evidence>
<dbReference type="InterPro" id="IPR008930">
    <property type="entry name" value="Terpenoid_cyclase/PrenylTrfase"/>
</dbReference>
<proteinExistence type="predicted"/>
<dbReference type="Gene3D" id="3.40.50.12140">
    <property type="entry name" value="Domain of unknown function DUF4159"/>
    <property type="match status" value="2"/>
</dbReference>
<organism evidence="2 3">
    <name type="scientific">Humisphaera borealis</name>
    <dbReference type="NCBI Taxonomy" id="2807512"/>
    <lineage>
        <taxon>Bacteria</taxon>
        <taxon>Pseudomonadati</taxon>
        <taxon>Planctomycetota</taxon>
        <taxon>Phycisphaerae</taxon>
        <taxon>Tepidisphaerales</taxon>
        <taxon>Tepidisphaeraceae</taxon>
        <taxon>Humisphaera</taxon>
    </lineage>
</organism>
<sequence length="826" mass="89203">MRISVIHLSVRATLMILAATWFVMPDFARAASPQQVNAAVSKAVAWLYAQQKPAGHWEDNPRRDPEATHGAAATMDGPTHGGWTAIATFALLEAGEKPTDPRLAKAIAFLRTADLRSVYSIGLRCMVFAKLPPTPENLGVLRADADRILASAIPEGRGKGLWDYGVAPIGGKRSETGTFDHSVSQFGVLGLWACSKAGIEIPPARWRELEQIWRSNQNVGGGWSYNGIALPDNGSSTPGITAAGIATLLIIQDSVGAAPLTSGVATGAGVAATTDLAIVRGLGWLDKNFDRLPREGAYALYAAERIGTAGGYRFLGRHDWYQIGSDRLLAKQLKNGSWDTSNAEVASTDVSETALAVLFLVHGRAPVLISKLNYSAAPNGVSQDAGWNQRPRDVANLVRYTANSAEQPYNWQIVGFNSSVDEMLDVPVTYVSGSKPIVLLEREREKLKLYLEGGGMLMASSEAMPIAGAAGSDAFSRSIVELGRRMFGYTFRELPLDHPIFTDQQFRPKQWLEKPVVWGMSNGVRELIVLLPLGDHGRSWNFNSLKNDSVKFEVGADILQYAVSRERPPPKGQTHVIKPRYLLEIATSQPSTNPATLPGVIPPEISGTAAPTSPEGQEYLRVPSDARRMTVGRLKIGDNWDPEPGAWRRLSTLLANDFRLFVEVKAVEPSPAQLAGVKLLHWTGTSRVTLTDAQRKAIDGFIKGGGTLVVDAAGGSTDFADSASAELKAIFGTTGALLAGDDPVYRLREARIDKFEYRRFLSSRVTGKLNSPRMMGIDRAGRTIVFFSREDITGGCVGQNTDGIAGYSPATATAIMRNVSLLAAKR</sequence>
<accession>A0A7M2X1Z0</accession>
<reference evidence="2 3" key="1">
    <citation type="submission" date="2020-10" db="EMBL/GenBank/DDBJ databases">
        <title>Wide distribution of Phycisphaera-like planctomycetes from WD2101 soil group in peatlands and genome analysis of the first cultivated representative.</title>
        <authorList>
            <person name="Dedysh S.N."/>
            <person name="Beletsky A.V."/>
            <person name="Ivanova A."/>
            <person name="Kulichevskaya I.S."/>
            <person name="Suzina N.E."/>
            <person name="Philippov D.A."/>
            <person name="Rakitin A.L."/>
            <person name="Mardanov A.V."/>
            <person name="Ravin N.V."/>
        </authorList>
    </citation>
    <scope>NUCLEOTIDE SEQUENCE [LARGE SCALE GENOMIC DNA]</scope>
    <source>
        <strain evidence="2 3">M1803</strain>
    </source>
</reference>
<gene>
    <name evidence="2" type="ORF">IPV69_05215</name>
</gene>
<evidence type="ECO:0000259" key="1">
    <source>
        <dbReference type="Pfam" id="PF13709"/>
    </source>
</evidence>
<dbReference type="KEGG" id="hbs:IPV69_05215"/>